<dbReference type="InterPro" id="IPR007267">
    <property type="entry name" value="GtrA_DPMS_TM"/>
</dbReference>
<dbReference type="EMBL" id="JRAK01000091">
    <property type="protein sequence ID" value="KGN87167.1"/>
    <property type="molecule type" value="Genomic_DNA"/>
</dbReference>
<dbReference type="GO" id="GO:0000271">
    <property type="term" value="P:polysaccharide biosynthetic process"/>
    <property type="evidence" value="ECO:0007669"/>
    <property type="project" value="InterPro"/>
</dbReference>
<gene>
    <name evidence="8" type="ORF">HR08_07735</name>
    <name evidence="9" type="ORF">HR15_07120</name>
</gene>
<keyword evidence="5 6" id="KW-0472">Membrane</keyword>
<reference evidence="8 10" key="1">
    <citation type="submission" date="2014-08" db="EMBL/GenBank/DDBJ databases">
        <title>Porphyromonas gulae strain:COT-052_OH1451 Genome sequencing.</title>
        <authorList>
            <person name="Wallis C."/>
            <person name="Deusch O."/>
            <person name="O'Flynn C."/>
            <person name="Davis I."/>
            <person name="Jospin G."/>
            <person name="Darling A.E."/>
            <person name="Coil D.A."/>
            <person name="Alexiev A."/>
            <person name="Horsfall A."/>
            <person name="Kirkwood N."/>
            <person name="Harris S."/>
            <person name="Eisen J.A."/>
        </authorList>
    </citation>
    <scope>NUCLEOTIDE SEQUENCE [LARGE SCALE GENOMIC DNA]</scope>
    <source>
        <strain evidence="10">COT-052 OH1451</strain>
        <strain evidence="8">COT-052_OH1451</strain>
    </source>
</reference>
<sequence length="131" mass="15322">MPKKTTFLQLIKYGIVGVSNTLISMIVIFLLLKVAGMKDGPANLIGYIAGLINSFIWNRKWTFRSRTSWRQTFVPFILMFVICYALQYGLLMWLNEYSTSYDKYYNHLIGMAFFTIINFLANKFITFGKER</sequence>
<dbReference type="STRING" id="111105.HR09_07565"/>
<protein>
    <submittedName>
        <fullName evidence="8">Sugar translocase</fullName>
    </submittedName>
</protein>
<evidence type="ECO:0000313" key="9">
    <source>
        <dbReference type="EMBL" id="KGN87167.1"/>
    </source>
</evidence>
<evidence type="ECO:0000259" key="7">
    <source>
        <dbReference type="Pfam" id="PF04138"/>
    </source>
</evidence>
<organism evidence="8 10">
    <name type="scientific">Porphyromonas gulae</name>
    <dbReference type="NCBI Taxonomy" id="111105"/>
    <lineage>
        <taxon>Bacteria</taxon>
        <taxon>Pseudomonadati</taxon>
        <taxon>Bacteroidota</taxon>
        <taxon>Bacteroidia</taxon>
        <taxon>Bacteroidales</taxon>
        <taxon>Porphyromonadaceae</taxon>
        <taxon>Porphyromonas</taxon>
    </lineage>
</organism>
<evidence type="ECO:0000313" key="8">
    <source>
        <dbReference type="EMBL" id="KGN84937.1"/>
    </source>
</evidence>
<dbReference type="RefSeq" id="WP_018964577.1">
    <property type="nucleotide sequence ID" value="NZ_CALUCC010000420.1"/>
</dbReference>
<dbReference type="PANTHER" id="PTHR38459">
    <property type="entry name" value="PROPHAGE BACTOPRENOL-LINKED GLUCOSE TRANSLOCASE HOMOLOG"/>
    <property type="match status" value="1"/>
</dbReference>
<evidence type="ECO:0000256" key="3">
    <source>
        <dbReference type="ARBA" id="ARBA00022692"/>
    </source>
</evidence>
<comment type="caution">
    <text evidence="8">The sequence shown here is derived from an EMBL/GenBank/DDBJ whole genome shotgun (WGS) entry which is preliminary data.</text>
</comment>
<evidence type="ECO:0000256" key="6">
    <source>
        <dbReference type="SAM" id="Phobius"/>
    </source>
</evidence>
<dbReference type="AlphaFoldDB" id="A0A099X0T4"/>
<feature type="transmembrane region" description="Helical" evidence="6">
    <location>
        <begin position="104"/>
        <end position="121"/>
    </location>
</feature>
<evidence type="ECO:0000256" key="2">
    <source>
        <dbReference type="ARBA" id="ARBA00009399"/>
    </source>
</evidence>
<name>A0A099X0T4_9PORP</name>
<evidence type="ECO:0000256" key="5">
    <source>
        <dbReference type="ARBA" id="ARBA00023136"/>
    </source>
</evidence>
<proteinExistence type="inferred from homology"/>
<accession>A0A099X0T4</accession>
<dbReference type="PANTHER" id="PTHR38459:SF1">
    <property type="entry name" value="PROPHAGE BACTOPRENOL-LINKED GLUCOSE TRANSLOCASE HOMOLOG"/>
    <property type="match status" value="1"/>
</dbReference>
<feature type="transmembrane region" description="Helical" evidence="6">
    <location>
        <begin position="44"/>
        <end position="61"/>
    </location>
</feature>
<dbReference type="OrthoDB" id="1042425at2"/>
<dbReference type="InterPro" id="IPR051401">
    <property type="entry name" value="GtrA_CellWall_Glycosyl"/>
</dbReference>
<dbReference type="GeneID" id="57238941"/>
<dbReference type="Proteomes" id="UP000030146">
    <property type="component" value="Unassembled WGS sequence"/>
</dbReference>
<comment type="subcellular location">
    <subcellularLocation>
        <location evidence="1">Membrane</location>
        <topology evidence="1">Multi-pass membrane protein</topology>
    </subcellularLocation>
</comment>
<dbReference type="eggNOG" id="COG2246">
    <property type="taxonomic scope" value="Bacteria"/>
</dbReference>
<feature type="transmembrane region" description="Helical" evidence="6">
    <location>
        <begin position="12"/>
        <end position="32"/>
    </location>
</feature>
<dbReference type="GO" id="GO:0005886">
    <property type="term" value="C:plasma membrane"/>
    <property type="evidence" value="ECO:0007669"/>
    <property type="project" value="TreeGrafter"/>
</dbReference>
<evidence type="ECO:0000313" key="10">
    <source>
        <dbReference type="Proteomes" id="UP000030130"/>
    </source>
</evidence>
<evidence type="ECO:0000313" key="11">
    <source>
        <dbReference type="Proteomes" id="UP000030146"/>
    </source>
</evidence>
<feature type="transmembrane region" description="Helical" evidence="6">
    <location>
        <begin position="73"/>
        <end position="92"/>
    </location>
</feature>
<reference evidence="9 11" key="2">
    <citation type="submission" date="2014-08" db="EMBL/GenBank/DDBJ databases">
        <title>Porphyromonas gulae strain:COT-052_OH3439 Genome sequencing.</title>
        <authorList>
            <person name="Wallis C."/>
            <person name="Deusch O."/>
            <person name="O'Flynn C."/>
            <person name="Davis I."/>
            <person name="Jospin G."/>
            <person name="Darling A.E."/>
            <person name="Coil D.A."/>
            <person name="Alexiev A."/>
            <person name="Horsfall A."/>
            <person name="Kirkwood N."/>
            <person name="Harris S."/>
            <person name="Eisen J.A."/>
        </authorList>
    </citation>
    <scope>NUCLEOTIDE SEQUENCE [LARGE SCALE GENOMIC DNA]</scope>
    <source>
        <strain evidence="11">COT-052 OH3439</strain>
        <strain evidence="9">COT-052_OH3439</strain>
    </source>
</reference>
<feature type="domain" description="GtrA/DPMS transmembrane" evidence="7">
    <location>
        <begin position="12"/>
        <end position="127"/>
    </location>
</feature>
<dbReference type="EMBL" id="JRAI01000063">
    <property type="protein sequence ID" value="KGN84937.1"/>
    <property type="molecule type" value="Genomic_DNA"/>
</dbReference>
<comment type="similarity">
    <text evidence="2">Belongs to the GtrA family.</text>
</comment>
<evidence type="ECO:0000256" key="4">
    <source>
        <dbReference type="ARBA" id="ARBA00022989"/>
    </source>
</evidence>
<keyword evidence="3 6" id="KW-0812">Transmembrane</keyword>
<dbReference type="Proteomes" id="UP000030130">
    <property type="component" value="Unassembled WGS sequence"/>
</dbReference>
<keyword evidence="4 6" id="KW-1133">Transmembrane helix</keyword>
<keyword evidence="11" id="KW-1185">Reference proteome</keyword>
<dbReference type="Pfam" id="PF04138">
    <property type="entry name" value="GtrA_DPMS_TM"/>
    <property type="match status" value="1"/>
</dbReference>
<evidence type="ECO:0000256" key="1">
    <source>
        <dbReference type="ARBA" id="ARBA00004141"/>
    </source>
</evidence>